<proteinExistence type="predicted"/>
<dbReference type="OrthoDB" id="337762at2"/>
<dbReference type="Proteomes" id="UP000002011">
    <property type="component" value="Chromosome"/>
</dbReference>
<dbReference type="STRING" id="471854.Dfer_5254"/>
<evidence type="ECO:0000313" key="2">
    <source>
        <dbReference type="Proteomes" id="UP000002011"/>
    </source>
</evidence>
<evidence type="ECO:0008006" key="3">
    <source>
        <dbReference type="Google" id="ProtNLM"/>
    </source>
</evidence>
<protein>
    <recommendedName>
        <fullName evidence="3">Neutral/alkaline non-lysosomal ceramidase N-terminal domain-containing protein</fullName>
    </recommendedName>
</protein>
<dbReference type="EMBL" id="CP001619">
    <property type="protein sequence ID" value="ACT96448.1"/>
    <property type="molecule type" value="Genomic_DNA"/>
</dbReference>
<sequence length="462" mass="50639">MDPQHYPTVRNASFRGWIGVAQKDITPPAGIYSRNWGASQFDTAAGIHRPLTLTCLTIQAEPAETPLVLVAADLGWWKNAEDERFVRKAILNALSLDEGRLLFCLSHTHAGPSLCRDDAAKPGGELIAPYLDRIIEVTAVAVNEALAAAGEAVLTWEYGKCNLAKNRDLPQPEKNRFLVGYNAEIPADDTLLVGRVTGTQGQIIATIANYACHPTTLAWDNRLISPDFIGGMRELVEAETQAPLLFLQGASGDLSPAEQYSGDHTLADRYGKQLGYAMLAVLESMLGPASVLTYQQAVESGAPLALWREEKGVVSNKLEINKIDIPLSLKPMPALSDLEAEWAACDDRVLKERLWRKRCIRKVVGDGSTANMPVWLWQLGDSVIVAQCNEAYSRFQTDVRAAFPHHAVAVMNVVNGSIGYLPPAELYAEDMYAVWQTPFDKGSLELLTETVLSEVRLLTSEK</sequence>
<dbReference type="RefSeq" id="WP_015814689.1">
    <property type="nucleotide sequence ID" value="NC_013037.1"/>
</dbReference>
<dbReference type="KEGG" id="dfe:Dfer_5254"/>
<name>C6VT84_DYAFD</name>
<dbReference type="eggNOG" id="COG3356">
    <property type="taxonomic scope" value="Bacteria"/>
</dbReference>
<dbReference type="AlphaFoldDB" id="C6VT84"/>
<accession>C6VT84</accession>
<evidence type="ECO:0000313" key="1">
    <source>
        <dbReference type="EMBL" id="ACT96448.1"/>
    </source>
</evidence>
<organism evidence="1 2">
    <name type="scientific">Dyadobacter fermentans (strain ATCC 700827 / DSM 18053 / CIP 107007 / KCTC 52180 / NS114)</name>
    <dbReference type="NCBI Taxonomy" id="471854"/>
    <lineage>
        <taxon>Bacteria</taxon>
        <taxon>Pseudomonadati</taxon>
        <taxon>Bacteroidota</taxon>
        <taxon>Cytophagia</taxon>
        <taxon>Cytophagales</taxon>
        <taxon>Spirosomataceae</taxon>
        <taxon>Dyadobacter</taxon>
    </lineage>
</organism>
<reference evidence="1 2" key="1">
    <citation type="journal article" date="2009" name="Stand. Genomic Sci.">
        <title>Complete genome sequence of Dyadobacter fermentans type strain (NS114).</title>
        <authorList>
            <person name="Lang E."/>
            <person name="Lapidus A."/>
            <person name="Chertkov O."/>
            <person name="Brettin T."/>
            <person name="Detter J.C."/>
            <person name="Han C."/>
            <person name="Copeland A."/>
            <person name="Glavina Del Rio T."/>
            <person name="Nolan M."/>
            <person name="Chen F."/>
            <person name="Lucas S."/>
            <person name="Tice H."/>
            <person name="Cheng J.F."/>
            <person name="Land M."/>
            <person name="Hauser L."/>
            <person name="Chang Y.J."/>
            <person name="Jeffries C.D."/>
            <person name="Kopitz M."/>
            <person name="Bruce D."/>
            <person name="Goodwin L."/>
            <person name="Pitluck S."/>
            <person name="Ovchinnikova G."/>
            <person name="Pati A."/>
            <person name="Ivanova N."/>
            <person name="Mavrommatis K."/>
            <person name="Chen A."/>
            <person name="Palaniappan K."/>
            <person name="Chain P."/>
            <person name="Bristow J."/>
            <person name="Eisen J.A."/>
            <person name="Markowitz V."/>
            <person name="Hugenholtz P."/>
            <person name="Goker M."/>
            <person name="Rohde M."/>
            <person name="Kyrpides N.C."/>
            <person name="Klenk H.P."/>
        </authorList>
    </citation>
    <scope>NUCLEOTIDE SEQUENCE [LARGE SCALE GENOMIC DNA]</scope>
    <source>
        <strain evidence="2">ATCC 700827 / DSM 18053 / CIP 107007 / KCTC 52180 / NS114</strain>
    </source>
</reference>
<gene>
    <name evidence="1" type="ordered locus">Dfer_5254</name>
</gene>
<keyword evidence="2" id="KW-1185">Reference proteome</keyword>
<dbReference type="HOGENOM" id="CLU_030011_2_0_10"/>